<dbReference type="EMBL" id="JBHFFA010000004">
    <property type="protein sequence ID" value="KAL2630947.1"/>
    <property type="molecule type" value="Genomic_DNA"/>
</dbReference>
<evidence type="ECO:0000256" key="3">
    <source>
        <dbReference type="SAM" id="MobiDB-lite"/>
    </source>
</evidence>
<dbReference type="PANTHER" id="PTHR12585">
    <property type="entry name" value="SCC1 / RAD21 FAMILY MEMBER"/>
    <property type="match status" value="1"/>
</dbReference>
<gene>
    <name evidence="5" type="ORF">R1flu_015633</name>
</gene>
<dbReference type="InterPro" id="IPR006910">
    <property type="entry name" value="Rad21_Rec8_N"/>
</dbReference>
<feature type="compositionally biased region" description="Polar residues" evidence="3">
    <location>
        <begin position="593"/>
        <end position="604"/>
    </location>
</feature>
<feature type="compositionally biased region" description="Low complexity" evidence="3">
    <location>
        <begin position="161"/>
        <end position="179"/>
    </location>
</feature>
<dbReference type="InterPro" id="IPR039781">
    <property type="entry name" value="Rad21/Rec8-like"/>
</dbReference>
<comment type="caution">
    <text evidence="5">The sequence shown here is derived from an EMBL/GenBank/DDBJ whole genome shotgun (WGS) entry which is preliminary data.</text>
</comment>
<dbReference type="PANTHER" id="PTHR12585:SF64">
    <property type="entry name" value="SISTER CHROMATID COHESION 1 PROTEIN 1"/>
    <property type="match status" value="1"/>
</dbReference>
<evidence type="ECO:0000256" key="1">
    <source>
        <dbReference type="ARBA" id="ARBA00004123"/>
    </source>
</evidence>
<dbReference type="Pfam" id="PF04825">
    <property type="entry name" value="Rad21_Rec8_N"/>
    <property type="match status" value="1"/>
</dbReference>
<protein>
    <recommendedName>
        <fullName evidence="4">Rad21/Rec8-like protein N-terminal domain-containing protein</fullName>
    </recommendedName>
</protein>
<name>A0ABD1YJL1_9MARC</name>
<dbReference type="GO" id="GO:0005634">
    <property type="term" value="C:nucleus"/>
    <property type="evidence" value="ECO:0007669"/>
    <property type="project" value="UniProtKB-SubCell"/>
</dbReference>
<comment type="subcellular location">
    <subcellularLocation>
        <location evidence="1">Nucleus</location>
    </subcellularLocation>
</comment>
<evidence type="ECO:0000256" key="2">
    <source>
        <dbReference type="ARBA" id="ARBA00023242"/>
    </source>
</evidence>
<dbReference type="Proteomes" id="UP001605036">
    <property type="component" value="Unassembled WGS sequence"/>
</dbReference>
<proteinExistence type="predicted"/>
<feature type="region of interest" description="Disordered" evidence="3">
    <location>
        <begin position="143"/>
        <end position="185"/>
    </location>
</feature>
<feature type="compositionally biased region" description="Polar residues" evidence="3">
    <location>
        <begin position="448"/>
        <end position="480"/>
    </location>
</feature>
<keyword evidence="2" id="KW-0539">Nucleus</keyword>
<evidence type="ECO:0000313" key="6">
    <source>
        <dbReference type="Proteomes" id="UP001605036"/>
    </source>
</evidence>
<accession>A0ABD1YJL1</accession>
<keyword evidence="6" id="KW-1185">Reference proteome</keyword>
<reference evidence="5 6" key="1">
    <citation type="submission" date="2024-09" db="EMBL/GenBank/DDBJ databases">
        <title>Chromosome-scale assembly of Riccia fluitans.</title>
        <authorList>
            <person name="Paukszto L."/>
            <person name="Sawicki J."/>
            <person name="Karawczyk K."/>
            <person name="Piernik-Szablinska J."/>
            <person name="Szczecinska M."/>
            <person name="Mazdziarz M."/>
        </authorList>
    </citation>
    <scope>NUCLEOTIDE SEQUENCE [LARGE SCALE GENOMIC DNA]</scope>
    <source>
        <strain evidence="5">Rf_01</strain>
        <tissue evidence="5">Aerial parts of the thallus</tissue>
    </source>
</reference>
<feature type="domain" description="Rad21/Rec8-like protein N-terminal" evidence="4">
    <location>
        <begin position="1"/>
        <end position="102"/>
    </location>
</feature>
<feature type="region of interest" description="Disordered" evidence="3">
    <location>
        <begin position="413"/>
        <end position="612"/>
    </location>
</feature>
<dbReference type="AlphaFoldDB" id="A0ABD1YJL1"/>
<feature type="compositionally biased region" description="Pro residues" evidence="3">
    <location>
        <begin position="289"/>
        <end position="299"/>
    </location>
</feature>
<evidence type="ECO:0000259" key="4">
    <source>
        <dbReference type="Pfam" id="PF04825"/>
    </source>
</evidence>
<sequence>MFFSNQLLCRKGPLGQIWVVATMHAKLSRKKAEQINIGEICMHVLQPQVPLALRLSGILMGGIVLIYDRKVKLLQDDVNEFLAKLKTAVDHKDRDKAICLPRSKLQAKFENVTINYDFDEFDDIERAMHAPTLSGQEEFNLDQQENPASGGADPYEGLGISGESSSSKRASSGRAGASSNDPTMLHQVSNEDITLEERNLSGSFHVHERYEDIGMDFQEDRIPPSDNLFMEDFFPEIRAEVIISPEPVQKEPFPEMDIQMEEPPEQQTHPDQSELEKTLSLQEDGNLPDPQPESQPIIPPEEGDQALEPEPYQGAPAPANLRRKRVGNGAARRVIIDEEHVEIPAQVFALWIRDPSDIRERQLNSKPPIGKDPVAARAQRRLDLPSVGFLSPTSVYGVESFWAPQLSGLWERTITGKLPPPPQEVTDFRAPWPTGQRVRREQLPKPSTPLQLSPRNSDPSSHTFGDASGGNSSPVMNGSNDEPAGDVNPDITLADHDHPPAEDIQEPNEFRDYGSVEKLRAALSTPSAASDDLLGNVFRGTPGPQQRYTRSDRSRSGNSGSGCSNKTLLLDPETDLPSDGSGRFKKPRRLGSFRSSSPVTSDNVSPGVDGAGSSYNFFSSQAASLNRLGIE</sequence>
<evidence type="ECO:0000313" key="5">
    <source>
        <dbReference type="EMBL" id="KAL2630947.1"/>
    </source>
</evidence>
<organism evidence="5 6">
    <name type="scientific">Riccia fluitans</name>
    <dbReference type="NCBI Taxonomy" id="41844"/>
    <lineage>
        <taxon>Eukaryota</taxon>
        <taxon>Viridiplantae</taxon>
        <taxon>Streptophyta</taxon>
        <taxon>Embryophyta</taxon>
        <taxon>Marchantiophyta</taxon>
        <taxon>Marchantiopsida</taxon>
        <taxon>Marchantiidae</taxon>
        <taxon>Marchantiales</taxon>
        <taxon>Ricciaceae</taxon>
        <taxon>Riccia</taxon>
    </lineage>
</organism>
<feature type="region of interest" description="Disordered" evidence="3">
    <location>
        <begin position="282"/>
        <end position="324"/>
    </location>
</feature>
<feature type="compositionally biased region" description="Basic and acidic residues" evidence="3">
    <location>
        <begin position="508"/>
        <end position="520"/>
    </location>
</feature>